<evidence type="ECO:0000313" key="2">
    <source>
        <dbReference type="Proteomes" id="UP001183629"/>
    </source>
</evidence>
<proteinExistence type="predicted"/>
<organism evidence="1 2">
    <name type="scientific">Catenuloplanes niger</name>
    <dbReference type="NCBI Taxonomy" id="587534"/>
    <lineage>
        <taxon>Bacteria</taxon>
        <taxon>Bacillati</taxon>
        <taxon>Actinomycetota</taxon>
        <taxon>Actinomycetes</taxon>
        <taxon>Micromonosporales</taxon>
        <taxon>Micromonosporaceae</taxon>
        <taxon>Catenuloplanes</taxon>
    </lineage>
</organism>
<name>A0AAE3ZJ43_9ACTN</name>
<sequence length="61" mass="7054">MLAVVDTAERVMAPSSFEYVKPWLVENPEPPVCPHCKQEIQPGDNVHWWQDVLWHTKPCPS</sequence>
<reference evidence="1 2" key="1">
    <citation type="submission" date="2023-07" db="EMBL/GenBank/DDBJ databases">
        <title>Sequencing the genomes of 1000 actinobacteria strains.</title>
        <authorList>
            <person name="Klenk H.-P."/>
        </authorList>
    </citation>
    <scope>NUCLEOTIDE SEQUENCE [LARGE SCALE GENOMIC DNA]</scope>
    <source>
        <strain evidence="1 2">DSM 44711</strain>
    </source>
</reference>
<accession>A0AAE3ZJ43</accession>
<dbReference type="AlphaFoldDB" id="A0AAE3ZJ43"/>
<keyword evidence="2" id="KW-1185">Reference proteome</keyword>
<comment type="caution">
    <text evidence="1">The sequence shown here is derived from an EMBL/GenBank/DDBJ whole genome shotgun (WGS) entry which is preliminary data.</text>
</comment>
<protein>
    <submittedName>
        <fullName evidence="1">Uncharacterized protein</fullName>
    </submittedName>
</protein>
<evidence type="ECO:0000313" key="1">
    <source>
        <dbReference type="EMBL" id="MDR7320869.1"/>
    </source>
</evidence>
<dbReference type="Proteomes" id="UP001183629">
    <property type="component" value="Unassembled WGS sequence"/>
</dbReference>
<dbReference type="EMBL" id="JAVDYC010000001">
    <property type="protein sequence ID" value="MDR7320869.1"/>
    <property type="molecule type" value="Genomic_DNA"/>
</dbReference>
<gene>
    <name evidence="1" type="ORF">J2S44_001119</name>
</gene>